<dbReference type="EnsemblMetazoa" id="XM_020005678.1">
    <property type="protein sequence ID" value="XP_019861237.1"/>
    <property type="gene ID" value="LOC109589623"/>
</dbReference>
<accession>A0AAN0JWE1</accession>
<dbReference type="Gene3D" id="2.80.10.50">
    <property type="match status" value="1"/>
</dbReference>
<name>A0AAN0JWE1_AMPQE</name>
<sequence length="123" mass="14049">MAVLAEAGHGSLHFGDTVLFLIKTKDYQGYVYSELSSSPFLTVYNLKEHNEKNPDFPNIAFASFKIMAPNKYKAKQQLKQAQLDPESQEHLNALHAFEMEEAENKLEQKRHFGSRVLYGDSIQ</sequence>
<organism evidence="1 2">
    <name type="scientific">Amphimedon queenslandica</name>
    <name type="common">Sponge</name>
    <dbReference type="NCBI Taxonomy" id="400682"/>
    <lineage>
        <taxon>Eukaryota</taxon>
        <taxon>Metazoa</taxon>
        <taxon>Porifera</taxon>
        <taxon>Demospongiae</taxon>
        <taxon>Heteroscleromorpha</taxon>
        <taxon>Haplosclerida</taxon>
        <taxon>Niphatidae</taxon>
        <taxon>Amphimedon</taxon>
    </lineage>
</organism>
<reference evidence="2" key="1">
    <citation type="journal article" date="2010" name="Nature">
        <title>The Amphimedon queenslandica genome and the evolution of animal complexity.</title>
        <authorList>
            <person name="Srivastava M."/>
            <person name="Simakov O."/>
            <person name="Chapman J."/>
            <person name="Fahey B."/>
            <person name="Gauthier M.E."/>
            <person name="Mitros T."/>
            <person name="Richards G.S."/>
            <person name="Conaco C."/>
            <person name="Dacre M."/>
            <person name="Hellsten U."/>
            <person name="Larroux C."/>
            <person name="Putnam N.H."/>
            <person name="Stanke M."/>
            <person name="Adamska M."/>
            <person name="Darling A."/>
            <person name="Degnan S.M."/>
            <person name="Oakley T.H."/>
            <person name="Plachetzki D.C."/>
            <person name="Zhai Y."/>
            <person name="Adamski M."/>
            <person name="Calcino A."/>
            <person name="Cummins S.F."/>
            <person name="Goodstein D.M."/>
            <person name="Harris C."/>
            <person name="Jackson D.J."/>
            <person name="Leys S.P."/>
            <person name="Shu S."/>
            <person name="Woodcroft B.J."/>
            <person name="Vervoort M."/>
            <person name="Kosik K.S."/>
            <person name="Manning G."/>
            <person name="Degnan B.M."/>
            <person name="Rokhsar D.S."/>
        </authorList>
    </citation>
    <scope>NUCLEOTIDE SEQUENCE [LARGE SCALE GENOMIC DNA]</scope>
</reference>
<evidence type="ECO:0000313" key="2">
    <source>
        <dbReference type="Proteomes" id="UP000007879"/>
    </source>
</evidence>
<reference evidence="1" key="2">
    <citation type="submission" date="2024-06" db="UniProtKB">
        <authorList>
            <consortium name="EnsemblMetazoa"/>
        </authorList>
    </citation>
    <scope>IDENTIFICATION</scope>
</reference>
<evidence type="ECO:0000313" key="1">
    <source>
        <dbReference type="EnsemblMetazoa" id="XP_019861237.1"/>
    </source>
</evidence>
<dbReference type="GeneID" id="109589623"/>
<dbReference type="KEGG" id="aqu:109589623"/>
<keyword evidence="2" id="KW-1185">Reference proteome</keyword>
<proteinExistence type="predicted"/>
<protein>
    <submittedName>
        <fullName evidence="1">Uncharacterized protein</fullName>
    </submittedName>
</protein>
<dbReference type="Proteomes" id="UP000007879">
    <property type="component" value="Unassembled WGS sequence"/>
</dbReference>
<dbReference type="AlphaFoldDB" id="A0AAN0JWE1"/>
<dbReference type="RefSeq" id="XP_019861237.1">
    <property type="nucleotide sequence ID" value="XM_020005678.1"/>
</dbReference>